<organism evidence="1 2">
    <name type="scientific">Avena sativa</name>
    <name type="common">Oat</name>
    <dbReference type="NCBI Taxonomy" id="4498"/>
    <lineage>
        <taxon>Eukaryota</taxon>
        <taxon>Viridiplantae</taxon>
        <taxon>Streptophyta</taxon>
        <taxon>Embryophyta</taxon>
        <taxon>Tracheophyta</taxon>
        <taxon>Spermatophyta</taxon>
        <taxon>Magnoliopsida</taxon>
        <taxon>Liliopsida</taxon>
        <taxon>Poales</taxon>
        <taxon>Poaceae</taxon>
        <taxon>BOP clade</taxon>
        <taxon>Pooideae</taxon>
        <taxon>Poodae</taxon>
        <taxon>Poeae</taxon>
        <taxon>Poeae Chloroplast Group 1 (Aveneae type)</taxon>
        <taxon>Aveninae</taxon>
        <taxon>Avena</taxon>
    </lineage>
</organism>
<accession>A0ACD5W747</accession>
<evidence type="ECO:0000313" key="1">
    <source>
        <dbReference type="EnsemblPlants" id="AVESA.00010b.r2.3DG0568720.1.CDS"/>
    </source>
</evidence>
<reference evidence="1" key="2">
    <citation type="submission" date="2025-09" db="UniProtKB">
        <authorList>
            <consortium name="EnsemblPlants"/>
        </authorList>
    </citation>
    <scope>IDENTIFICATION</scope>
</reference>
<evidence type="ECO:0000313" key="2">
    <source>
        <dbReference type="Proteomes" id="UP001732700"/>
    </source>
</evidence>
<sequence>MEKHTHQIVLFVVLITNTIARGCFSFVGHLETTHLEIHPEFLQPSFGLATGNNSTYTYIGATPGKGCLNMICPGFQKTSSNTTPGDVIDGNKPNITIRILKDKTSGDWHVYYGSNSSPEKVGYFPSSLLPGMIDKPVELRFGGYVSHQKPTPSPPMGNGYVPSSGTAASINSLSLIDLDGIYHAVNGDLPSFVSREDCYPISDIDDGRFVYGGRGCSD</sequence>
<reference evidence="1" key="1">
    <citation type="submission" date="2021-05" db="EMBL/GenBank/DDBJ databases">
        <authorList>
            <person name="Scholz U."/>
            <person name="Mascher M."/>
            <person name="Fiebig A."/>
        </authorList>
    </citation>
    <scope>NUCLEOTIDE SEQUENCE [LARGE SCALE GENOMIC DNA]</scope>
</reference>
<protein>
    <submittedName>
        <fullName evidence="1">Uncharacterized protein</fullName>
    </submittedName>
</protein>
<proteinExistence type="predicted"/>
<dbReference type="Proteomes" id="UP001732700">
    <property type="component" value="Chromosome 3D"/>
</dbReference>
<keyword evidence="2" id="KW-1185">Reference proteome</keyword>
<dbReference type="EnsemblPlants" id="AVESA.00010b.r2.3DG0568720.1">
    <property type="protein sequence ID" value="AVESA.00010b.r2.3DG0568720.1.CDS"/>
    <property type="gene ID" value="AVESA.00010b.r2.3DG0568720"/>
</dbReference>
<name>A0ACD5W747_AVESA</name>